<evidence type="ECO:0000313" key="2">
    <source>
        <dbReference type="Proteomes" id="UP000192328"/>
    </source>
</evidence>
<reference evidence="1" key="1">
    <citation type="submission" date="2017-04" db="EMBL/GenBank/DDBJ databases">
        <authorList>
            <person name="Varghese N."/>
            <person name="Submissions S."/>
        </authorList>
    </citation>
    <scope>NUCLEOTIDE SEQUENCE</scope>
    <source>
        <strain evidence="1">WTE2008</strain>
    </source>
</reference>
<dbReference type="EMBL" id="FWXZ01000003">
    <property type="protein sequence ID" value="SMC68484.1"/>
    <property type="molecule type" value="Genomic_DNA"/>
</dbReference>
<proteinExistence type="predicted"/>
<accession>A0AC61PMD3</accession>
<protein>
    <submittedName>
        <fullName evidence="1">L-threonine O-3-phosphate decarboxylase</fullName>
    </submittedName>
</protein>
<sequence>MIHGGNVWNTENPSDWLDFSANLRPEGPPDWVSETLRSTLDDIRFYPDPDMKRARRGLAGYLGLPEECVLPTAGGTAAIDLALTYRTGCVYIPEPAFGEYARRAEAHGRARASWNGTCGRGDTLILSNPDNPTGSVRTKESLLALHRKLNSAGAELIVDEAFIDYCPEYSLRDAIAPGLIIVGSMTKILGIPGVRLGFLCAVPEVIQSLQGKMLPWSLGTQAAEIAARLPEHADLIRRDAETNRRRREQFAAQLEQLGVKVVPSQSNFLLADFGRDMTEPAERLKEQGILMRTCGSFGLENSFLRLAVRTEKENGRLIAALEEILHAR</sequence>
<organism evidence="1 2">
    <name type="scientific">Aristaeella lactis</name>
    <dbReference type="NCBI Taxonomy" id="3046383"/>
    <lineage>
        <taxon>Bacteria</taxon>
        <taxon>Bacillati</taxon>
        <taxon>Bacillota</taxon>
        <taxon>Clostridia</taxon>
        <taxon>Eubacteriales</taxon>
        <taxon>Aristaeellaceae</taxon>
        <taxon>Aristaeella</taxon>
    </lineage>
</organism>
<name>A0AC61PMD3_9FIRM</name>
<keyword evidence="2" id="KW-1185">Reference proteome</keyword>
<evidence type="ECO:0000313" key="1">
    <source>
        <dbReference type="EMBL" id="SMC68484.1"/>
    </source>
</evidence>
<comment type="caution">
    <text evidence="1">The sequence shown here is derived from an EMBL/GenBank/DDBJ whole genome shotgun (WGS) entry which is preliminary data.</text>
</comment>
<dbReference type="Proteomes" id="UP000192328">
    <property type="component" value="Unassembled WGS sequence"/>
</dbReference>
<gene>
    <name evidence="1" type="ORF">SAMN06297397_2017</name>
</gene>